<proteinExistence type="inferred from homology"/>
<dbReference type="Gene3D" id="3.30.428.10">
    <property type="entry name" value="HIT-like"/>
    <property type="match status" value="2"/>
</dbReference>
<dbReference type="EC" id="2.7.7.12" evidence="7"/>
<evidence type="ECO:0000256" key="9">
    <source>
        <dbReference type="PIRSR" id="PIRSR000808-3"/>
    </source>
</evidence>
<dbReference type="Proteomes" id="UP000320623">
    <property type="component" value="Unassembled WGS sequence"/>
</dbReference>
<comment type="cofactor">
    <cofactor evidence="9">
        <name>Zn(2+)</name>
        <dbReference type="ChEBI" id="CHEBI:29105"/>
    </cofactor>
    <text evidence="9">Binds 1 zinc ion per subunit.</text>
</comment>
<dbReference type="PANTHER" id="PTHR42763">
    <property type="entry name" value="ADP-GLUCOSE PHOSPHORYLASE"/>
    <property type="match status" value="1"/>
</dbReference>
<keyword evidence="3 12" id="KW-0548">Nucleotidyltransferase</keyword>
<evidence type="ECO:0000256" key="4">
    <source>
        <dbReference type="ARBA" id="ARBA00022723"/>
    </source>
</evidence>
<evidence type="ECO:0000256" key="8">
    <source>
        <dbReference type="PIRSR" id="PIRSR000808-1"/>
    </source>
</evidence>
<keyword evidence="13" id="KW-1185">Reference proteome</keyword>
<dbReference type="GO" id="GO:0008270">
    <property type="term" value="F:zinc ion binding"/>
    <property type="evidence" value="ECO:0007669"/>
    <property type="project" value="InterPro"/>
</dbReference>
<feature type="active site" description="Tele-UMP-histidine intermediate" evidence="8">
    <location>
        <position position="164"/>
    </location>
</feature>
<dbReference type="STRING" id="1643428.GCA_001442855_00563"/>
<dbReference type="InterPro" id="IPR053177">
    <property type="entry name" value="ADP-glucose_phosphorylase"/>
</dbReference>
<dbReference type="PIRSF" id="PIRSF000808">
    <property type="entry name" value="GalT"/>
    <property type="match status" value="1"/>
</dbReference>
<evidence type="ECO:0000256" key="7">
    <source>
        <dbReference type="NCBIfam" id="TIGR00209"/>
    </source>
</evidence>
<feature type="domain" description="Galactose-1-phosphate uridyl transferase C-terminal" evidence="11">
    <location>
        <begin position="184"/>
        <end position="294"/>
    </location>
</feature>
<name>A0A0S4MUV0_9BACT</name>
<evidence type="ECO:0000259" key="11">
    <source>
        <dbReference type="Pfam" id="PF02744"/>
    </source>
</evidence>
<keyword evidence="5 9" id="KW-0862">Zinc</keyword>
<dbReference type="InterPro" id="IPR005850">
    <property type="entry name" value="GalP_Utransf_C"/>
</dbReference>
<organism evidence="12 13">
    <name type="scientific">Candidatus Thermokryptus mobilis</name>
    <dbReference type="NCBI Taxonomy" id="1643428"/>
    <lineage>
        <taxon>Bacteria</taxon>
        <taxon>Pseudomonadati</taxon>
        <taxon>Candidatus Kryptoniota</taxon>
        <taxon>Candidatus Thermokryptus</taxon>
    </lineage>
</organism>
<dbReference type="PANTHER" id="PTHR42763:SF2">
    <property type="entry name" value="ADP-GLUCOSE PHOSPHORYLASE"/>
    <property type="match status" value="1"/>
</dbReference>
<evidence type="ECO:0000259" key="10">
    <source>
        <dbReference type="Pfam" id="PF01087"/>
    </source>
</evidence>
<keyword evidence="2 12" id="KW-0808">Transferase</keyword>
<feature type="binding site" evidence="9">
    <location>
        <position position="111"/>
    </location>
    <ligand>
        <name>Zn(2+)</name>
        <dbReference type="ChEBI" id="CHEBI:29105"/>
    </ligand>
</feature>
<dbReference type="OrthoDB" id="9769064at2"/>
<dbReference type="AlphaFoldDB" id="A0A0S4MUV0"/>
<feature type="domain" description="Galactose-1-phosphate uridyl transferase N-terminal" evidence="10">
    <location>
        <begin position="4"/>
        <end position="174"/>
    </location>
</feature>
<dbReference type="NCBIfam" id="TIGR00209">
    <property type="entry name" value="galT_1"/>
    <property type="match status" value="1"/>
</dbReference>
<evidence type="ECO:0000256" key="5">
    <source>
        <dbReference type="ARBA" id="ARBA00022833"/>
    </source>
</evidence>
<feature type="binding site" evidence="9">
    <location>
        <position position="43"/>
    </location>
    <ligand>
        <name>Zn(2+)</name>
        <dbReference type="ChEBI" id="CHEBI:29105"/>
    </ligand>
</feature>
<dbReference type="InterPro" id="IPR005849">
    <property type="entry name" value="GalP_Utransf_N"/>
</dbReference>
<evidence type="ECO:0000256" key="2">
    <source>
        <dbReference type="ARBA" id="ARBA00022679"/>
    </source>
</evidence>
<dbReference type="Pfam" id="PF01087">
    <property type="entry name" value="GalP_UDP_transf"/>
    <property type="match status" value="1"/>
</dbReference>
<evidence type="ECO:0000313" key="12">
    <source>
        <dbReference type="EMBL" id="CUU02770.1"/>
    </source>
</evidence>
<gene>
    <name evidence="12" type="ORF">JGI1_00578</name>
</gene>
<dbReference type="GO" id="GO:0008108">
    <property type="term" value="F:UDP-glucose:hexose-1-phosphate uridylyltransferase activity"/>
    <property type="evidence" value="ECO:0007669"/>
    <property type="project" value="UniProtKB-UniRule"/>
</dbReference>
<evidence type="ECO:0000256" key="1">
    <source>
        <dbReference type="ARBA" id="ARBA00010951"/>
    </source>
</evidence>
<comment type="similarity">
    <text evidence="1">Belongs to the galactose-1-phosphate uridylyltransferase type 1 family.</text>
</comment>
<sequence>MPEFRQNRATKNWVIVATERARRPHDFLVHEEMATLPEFDPKCPFCPGNEDMTPPEIYRIVCDSKWSVRVVPNKFSALVPDAELRREMKFQFFRKVAGYGFHYVIIETPIHNLTIATMSEEQVCDIFKTYLKLYKDLMSNPNINVAIIFRNNGKKAGTSLEHPHSQLIASPIVPTHIRHLLEEATRYYDDHGSCVFCDMISIEEYVMERVVYRDDDFLVIEPFASISPFETWILPRKHNACFGNISEEEACRTAKVVRLVLKQLYDKLNNPDYNYVIHSSPFKDANEEFYHWYIQILPRLTIPAGFELGSGIYITTALPEETAKFLKIN</sequence>
<accession>A0A0S4MUV0</accession>
<dbReference type="EMBL" id="FAOO01000003">
    <property type="protein sequence ID" value="CUU02770.1"/>
    <property type="molecule type" value="Genomic_DNA"/>
</dbReference>
<keyword evidence="6" id="KW-0119">Carbohydrate metabolism</keyword>
<dbReference type="InterPro" id="IPR036265">
    <property type="entry name" value="HIT-like_sf"/>
</dbReference>
<evidence type="ECO:0000256" key="6">
    <source>
        <dbReference type="ARBA" id="ARBA00023277"/>
    </source>
</evidence>
<keyword evidence="4 9" id="KW-0479">Metal-binding</keyword>
<feature type="binding site" evidence="9">
    <location>
        <position position="46"/>
    </location>
    <ligand>
        <name>Zn(2+)</name>
        <dbReference type="ChEBI" id="CHEBI:29105"/>
    </ligand>
</feature>
<dbReference type="Pfam" id="PF02744">
    <property type="entry name" value="GalP_UDP_tr_C"/>
    <property type="match status" value="1"/>
</dbReference>
<feature type="binding site" evidence="9">
    <location>
        <position position="162"/>
    </location>
    <ligand>
        <name>Zn(2+)</name>
        <dbReference type="ChEBI" id="CHEBI:29105"/>
    </ligand>
</feature>
<evidence type="ECO:0000256" key="3">
    <source>
        <dbReference type="ARBA" id="ARBA00022695"/>
    </source>
</evidence>
<dbReference type="InterPro" id="IPR001937">
    <property type="entry name" value="GalP_UDPtransf1"/>
</dbReference>
<reference evidence="13" key="1">
    <citation type="submission" date="2015-11" db="EMBL/GenBank/DDBJ databases">
        <authorList>
            <person name="Varghese N."/>
        </authorList>
    </citation>
    <scope>NUCLEOTIDE SEQUENCE [LARGE SCALE GENOMIC DNA]</scope>
</reference>
<evidence type="ECO:0000313" key="13">
    <source>
        <dbReference type="Proteomes" id="UP000320623"/>
    </source>
</evidence>
<dbReference type="SUPFAM" id="SSF54197">
    <property type="entry name" value="HIT-like"/>
    <property type="match status" value="2"/>
</dbReference>
<dbReference type="UniPathway" id="UPA00214"/>
<dbReference type="RefSeq" id="WP_140944371.1">
    <property type="nucleotide sequence ID" value="NZ_FAOO01000003.1"/>
</dbReference>
<dbReference type="GO" id="GO:0006012">
    <property type="term" value="P:galactose metabolic process"/>
    <property type="evidence" value="ECO:0007669"/>
    <property type="project" value="UniProtKB-UniRule"/>
</dbReference>
<protein>
    <recommendedName>
        <fullName evidence="7">Galactose-1-phosphate uridylyltransferase</fullName>
        <ecNumber evidence="7">2.7.7.12</ecNumber>
    </recommendedName>
</protein>